<comment type="caution">
    <text evidence="1">The sequence shown here is derived from an EMBL/GenBank/DDBJ whole genome shotgun (WGS) entry which is preliminary data.</text>
</comment>
<protein>
    <recommendedName>
        <fullName evidence="3">Nucleoside phosphorylase domain-containing protein</fullName>
    </recommendedName>
</protein>
<evidence type="ECO:0000313" key="2">
    <source>
        <dbReference type="Proteomes" id="UP000185596"/>
    </source>
</evidence>
<dbReference type="STRING" id="1912961.BU204_32560"/>
<dbReference type="InterPro" id="IPR035994">
    <property type="entry name" value="Nucleoside_phosphorylase_sf"/>
</dbReference>
<dbReference type="GO" id="GO:0008782">
    <property type="term" value="F:adenosylhomocysteine nucleosidase activity"/>
    <property type="evidence" value="ECO:0007669"/>
    <property type="project" value="TreeGrafter"/>
</dbReference>
<dbReference type="GO" id="GO:0008930">
    <property type="term" value="F:methylthioadenosine nucleosidase activity"/>
    <property type="evidence" value="ECO:0007669"/>
    <property type="project" value="TreeGrafter"/>
</dbReference>
<dbReference type="Gene3D" id="3.40.50.1580">
    <property type="entry name" value="Nucleoside phosphorylase domain"/>
    <property type="match status" value="1"/>
</dbReference>
<dbReference type="GO" id="GO:0019284">
    <property type="term" value="P:L-methionine salvage from S-adenosylmethionine"/>
    <property type="evidence" value="ECO:0007669"/>
    <property type="project" value="TreeGrafter"/>
</dbReference>
<dbReference type="GO" id="GO:0005829">
    <property type="term" value="C:cytosol"/>
    <property type="evidence" value="ECO:0007669"/>
    <property type="project" value="TreeGrafter"/>
</dbReference>
<proteinExistence type="predicted"/>
<dbReference type="SUPFAM" id="SSF53167">
    <property type="entry name" value="Purine and uridine phosphorylases"/>
    <property type="match status" value="1"/>
</dbReference>
<dbReference type="AlphaFoldDB" id="A0A1Q8C6B0"/>
<gene>
    <name evidence="1" type="ORF">BU204_32560</name>
</gene>
<dbReference type="PANTHER" id="PTHR46832">
    <property type="entry name" value="5'-METHYLTHIOADENOSINE/S-ADENOSYLHOMOCYSTEINE NUCLEOSIDASE"/>
    <property type="match status" value="1"/>
</dbReference>
<evidence type="ECO:0000313" key="1">
    <source>
        <dbReference type="EMBL" id="OLF09878.1"/>
    </source>
</evidence>
<sequence>MTQPSDPLLPQERAEESIAAIAYYLSTERDPYRRDLLMRDYALRSRNIPKQSLVEFHERVVDSFLPEEYALGYQLPARAPDREVMEVDVIIMAVQRIEIQAAIAALGISRTPSRSYRERDFYHATVPCRAAGRIDEPTELSVALTAVGQALNLHAMDAVGEISEAYRAQVWILVGMAAGLAGKIRKGDVSFPETVWWYEPGRERPDMFEPRPELAYRRSLNRQLFRFDPVSESLSARLARAVAELPDAYRPADLPADFSPNVTVLKDAVATGERLLRDPSRLASLHDSNERIVLGDQESYGFALACRDLNWIIARGIADYGDEEKDDSWQYLATLMAVHSVLEFLEQDYIPPRVDDPSVD</sequence>
<dbReference type="RefSeq" id="WP_075129643.1">
    <property type="nucleotide sequence ID" value="NZ_MSIE01000082.1"/>
</dbReference>
<accession>A0A1Q8C6B0</accession>
<dbReference type="Proteomes" id="UP000185596">
    <property type="component" value="Unassembled WGS sequence"/>
</dbReference>
<name>A0A1Q8C6B0_9PSEU</name>
<dbReference type="PANTHER" id="PTHR46832:SF1">
    <property type="entry name" value="5'-METHYLTHIOADENOSINE_S-ADENOSYLHOMOCYSTEINE NUCLEOSIDASE"/>
    <property type="match status" value="1"/>
</dbReference>
<reference evidence="1 2" key="1">
    <citation type="submission" date="2016-12" db="EMBL/GenBank/DDBJ databases">
        <title>The draft genome sequence of Actinophytocola sp. 11-183.</title>
        <authorList>
            <person name="Wang W."/>
            <person name="Yuan L."/>
        </authorList>
    </citation>
    <scope>NUCLEOTIDE SEQUENCE [LARGE SCALE GENOMIC DNA]</scope>
    <source>
        <strain evidence="1 2">11-183</strain>
    </source>
</reference>
<dbReference type="OrthoDB" id="2988699at2"/>
<organism evidence="1 2">
    <name type="scientific">Actinophytocola xanthii</name>
    <dbReference type="NCBI Taxonomy" id="1912961"/>
    <lineage>
        <taxon>Bacteria</taxon>
        <taxon>Bacillati</taxon>
        <taxon>Actinomycetota</taxon>
        <taxon>Actinomycetes</taxon>
        <taxon>Pseudonocardiales</taxon>
        <taxon>Pseudonocardiaceae</taxon>
    </lineage>
</organism>
<dbReference type="GO" id="GO:0009116">
    <property type="term" value="P:nucleoside metabolic process"/>
    <property type="evidence" value="ECO:0007669"/>
    <property type="project" value="InterPro"/>
</dbReference>
<evidence type="ECO:0008006" key="3">
    <source>
        <dbReference type="Google" id="ProtNLM"/>
    </source>
</evidence>
<keyword evidence="2" id="KW-1185">Reference proteome</keyword>
<dbReference type="EMBL" id="MSIE01000082">
    <property type="protein sequence ID" value="OLF09878.1"/>
    <property type="molecule type" value="Genomic_DNA"/>
</dbReference>